<evidence type="ECO:0000256" key="2">
    <source>
        <dbReference type="ARBA" id="ARBA00023052"/>
    </source>
</evidence>
<protein>
    <submittedName>
        <fullName evidence="7">Pyruvate dehydrogenase</fullName>
    </submittedName>
</protein>
<organism evidence="7 8">
    <name type="scientific">Acinetobacter equi</name>
    <dbReference type="NCBI Taxonomy" id="1324350"/>
    <lineage>
        <taxon>Bacteria</taxon>
        <taxon>Pseudomonadati</taxon>
        <taxon>Pseudomonadota</taxon>
        <taxon>Gammaproteobacteria</taxon>
        <taxon>Moraxellales</taxon>
        <taxon>Moraxellaceae</taxon>
        <taxon>Acinetobacter</taxon>
    </lineage>
</organism>
<dbReference type="GO" id="GO:0019752">
    <property type="term" value="P:carboxylic acid metabolic process"/>
    <property type="evidence" value="ECO:0007669"/>
    <property type="project" value="UniProtKB-ARBA"/>
</dbReference>
<dbReference type="Gene3D" id="3.40.50.1220">
    <property type="entry name" value="TPP-binding domain"/>
    <property type="match status" value="1"/>
</dbReference>
<dbReference type="GO" id="GO:0003824">
    <property type="term" value="F:catalytic activity"/>
    <property type="evidence" value="ECO:0007669"/>
    <property type="project" value="InterPro"/>
</dbReference>
<evidence type="ECO:0000259" key="4">
    <source>
        <dbReference type="Pfam" id="PF00205"/>
    </source>
</evidence>
<comment type="similarity">
    <text evidence="1 3">Belongs to the TPP enzyme family.</text>
</comment>
<dbReference type="KEGG" id="aei:AOY20_10345"/>
<dbReference type="InterPro" id="IPR011766">
    <property type="entry name" value="TPP_enzyme_TPP-bd"/>
</dbReference>
<name>A0A0N9VGG0_9GAMM</name>
<proteinExistence type="inferred from homology"/>
<dbReference type="Pfam" id="PF02775">
    <property type="entry name" value="TPP_enzyme_C"/>
    <property type="match status" value="1"/>
</dbReference>
<dbReference type="GO" id="GO:0030976">
    <property type="term" value="F:thiamine pyrophosphate binding"/>
    <property type="evidence" value="ECO:0007669"/>
    <property type="project" value="InterPro"/>
</dbReference>
<keyword evidence="7" id="KW-0670">Pyruvate</keyword>
<dbReference type="SUPFAM" id="SSF52518">
    <property type="entry name" value="Thiamin diphosphate-binding fold (THDP-binding)"/>
    <property type="match status" value="2"/>
</dbReference>
<dbReference type="PROSITE" id="PS00187">
    <property type="entry name" value="TPP_ENZYMES"/>
    <property type="match status" value="1"/>
</dbReference>
<evidence type="ECO:0000313" key="7">
    <source>
        <dbReference type="EMBL" id="ALH96718.1"/>
    </source>
</evidence>
<evidence type="ECO:0000313" key="8">
    <source>
        <dbReference type="Proteomes" id="UP000064939"/>
    </source>
</evidence>
<evidence type="ECO:0000259" key="5">
    <source>
        <dbReference type="Pfam" id="PF02775"/>
    </source>
</evidence>
<dbReference type="InterPro" id="IPR029061">
    <property type="entry name" value="THDP-binding"/>
</dbReference>
<dbReference type="GO" id="GO:0000287">
    <property type="term" value="F:magnesium ion binding"/>
    <property type="evidence" value="ECO:0007669"/>
    <property type="project" value="InterPro"/>
</dbReference>
<dbReference type="Pfam" id="PF02776">
    <property type="entry name" value="TPP_enzyme_N"/>
    <property type="match status" value="1"/>
</dbReference>
<accession>A0A0N9VGG0</accession>
<dbReference type="Proteomes" id="UP000064939">
    <property type="component" value="Chromosome"/>
</dbReference>
<feature type="domain" description="Thiamine pyrophosphate enzyme central" evidence="4">
    <location>
        <begin position="191"/>
        <end position="319"/>
    </location>
</feature>
<evidence type="ECO:0000256" key="1">
    <source>
        <dbReference type="ARBA" id="ARBA00007812"/>
    </source>
</evidence>
<dbReference type="AlphaFoldDB" id="A0A0N9VGG0"/>
<keyword evidence="2 3" id="KW-0786">Thiamine pyrophosphate</keyword>
<dbReference type="InterPro" id="IPR012000">
    <property type="entry name" value="Thiamin_PyroP_enz_cen_dom"/>
</dbReference>
<dbReference type="InterPro" id="IPR012001">
    <property type="entry name" value="Thiamin_PyroP_enz_TPP-bd_dom"/>
</dbReference>
<sequence length="573" mass="62806">MAELKKVSDILVDVLEQAGVKHCYGVVGDTLNFVTESIYQSSIEWVHMRHEEAGAFAAGAEAFVADRLTACAGSCGPGSLHFINGIFEAHRNNAPVILIASQLASENLGTGFPQEVDVVSIYKECSVFCQQVTDPKQARRVFTQAAQAAINKKGVAVIVLPVDVSKAVVPDSGAIKVWQAKPILRPNDDELKHIAALIEQGKKIGIYAGIGCQYAHDELVQLGELLKAPIAHTSRAKDFVEYQNPYNVGMTGMFGNKGAFEMIKHCDTLLLLGCGFAWSQFYPEQAKIIQIDHDATQLGLRHPIEYGAVGEIKETIKALLPLLKPRTDREFLEHHVRLYCHSIRKLDERADIENTGPIHPQYLIELIDNYAKNDAIFTADVGSAMVWMSRHIHVNGERRTLTSLKHGTMANAMPQALGLQKAFPERQVVSISGDGGLTMLLGDLLTAYQEKLPVKIFVLNNGALDFVELEQKGEGLINRYTDLHNGDLAMIAKGMGFYAETIEHGKDLDAAVKACLAHDGPALLSVKTSPNELIVPPIIERENVTSMALYSAKAILEGRYSDVIHLVKDNIKS</sequence>
<dbReference type="Pfam" id="PF00205">
    <property type="entry name" value="TPP_enzyme_M"/>
    <property type="match status" value="1"/>
</dbReference>
<keyword evidence="8" id="KW-1185">Reference proteome</keyword>
<dbReference type="Gene3D" id="3.40.50.970">
    <property type="match status" value="2"/>
</dbReference>
<dbReference type="RefSeq" id="WP_054582587.1">
    <property type="nucleotide sequence ID" value="NZ_CP012808.1"/>
</dbReference>
<dbReference type="InterPro" id="IPR000399">
    <property type="entry name" value="TPP-bd_CS"/>
</dbReference>
<dbReference type="OrthoDB" id="9785953at2"/>
<dbReference type="InterPro" id="IPR047211">
    <property type="entry name" value="POXB-like"/>
</dbReference>
<reference evidence="7 8" key="1">
    <citation type="journal article" date="2015" name="Int. J. Syst. Evol. Microbiol.">
        <title>Acinetobacter equi sp. nov. isolated from horse faeces.</title>
        <authorList>
            <person name="Poppel M.T."/>
            <person name="Skiebe E."/>
            <person name="Laue M."/>
            <person name="Bergmann H."/>
            <person name="Ebersberger I."/>
            <person name="Garn T."/>
            <person name="Fruth A."/>
            <person name="Baumgardt S."/>
            <person name="Busse H.J."/>
            <person name="Wilharm G."/>
        </authorList>
    </citation>
    <scope>NUCLEOTIDE SEQUENCE [LARGE SCALE GENOMIC DNA]</scope>
    <source>
        <strain evidence="7 8">114</strain>
    </source>
</reference>
<dbReference type="SUPFAM" id="SSF52467">
    <property type="entry name" value="DHS-like NAD/FAD-binding domain"/>
    <property type="match status" value="1"/>
</dbReference>
<dbReference type="STRING" id="1324350.AOY20_10345"/>
<dbReference type="EMBL" id="CP012808">
    <property type="protein sequence ID" value="ALH96718.1"/>
    <property type="molecule type" value="Genomic_DNA"/>
</dbReference>
<dbReference type="PANTHER" id="PTHR42981:SF2">
    <property type="entry name" value="PYRUVATE DEHYDROGENASE [UBIQUINONE]"/>
    <property type="match status" value="1"/>
</dbReference>
<dbReference type="CDD" id="cd02014">
    <property type="entry name" value="TPP_POX"/>
    <property type="match status" value="1"/>
</dbReference>
<dbReference type="InterPro" id="IPR029035">
    <property type="entry name" value="DHS-like_NAD/FAD-binding_dom"/>
</dbReference>
<feature type="domain" description="Thiamine pyrophosphate enzyme TPP-binding" evidence="5">
    <location>
        <begin position="380"/>
        <end position="526"/>
    </location>
</feature>
<dbReference type="PANTHER" id="PTHR42981">
    <property type="entry name" value="PYRUVATE DEHYDROGENASE [UBIQUINONE]"/>
    <property type="match status" value="1"/>
</dbReference>
<evidence type="ECO:0000256" key="3">
    <source>
        <dbReference type="RuleBase" id="RU362132"/>
    </source>
</evidence>
<feature type="domain" description="Thiamine pyrophosphate enzyme N-terminal TPP-binding" evidence="6">
    <location>
        <begin position="6"/>
        <end position="120"/>
    </location>
</feature>
<gene>
    <name evidence="7" type="ORF">AOY20_10345</name>
</gene>
<dbReference type="InterPro" id="IPR047212">
    <property type="entry name" value="TPP_POXB-like"/>
</dbReference>
<evidence type="ECO:0000259" key="6">
    <source>
        <dbReference type="Pfam" id="PF02776"/>
    </source>
</evidence>